<dbReference type="InterPro" id="IPR036249">
    <property type="entry name" value="Thioredoxin-like_sf"/>
</dbReference>
<evidence type="ECO:0000313" key="4">
    <source>
        <dbReference type="EMBL" id="SMC77152.1"/>
    </source>
</evidence>
<reference evidence="5" key="1">
    <citation type="submission" date="2017-04" db="EMBL/GenBank/DDBJ databases">
        <authorList>
            <person name="Varghese N."/>
            <person name="Submissions S."/>
        </authorList>
    </citation>
    <scope>NUCLEOTIDE SEQUENCE [LARGE SCALE GENOMIC DNA]</scope>
    <source>
        <strain evidence="5">DSM 12126</strain>
    </source>
</reference>
<dbReference type="InterPro" id="IPR013766">
    <property type="entry name" value="Thioredoxin_domain"/>
</dbReference>
<dbReference type="STRING" id="151894.SAMN04488524_2690"/>
<dbReference type="Pfam" id="PF00578">
    <property type="entry name" value="AhpC-TSA"/>
    <property type="match status" value="1"/>
</dbReference>
<name>A0A1W2BX22_9SPHI</name>
<dbReference type="PANTHER" id="PTHR42852:SF13">
    <property type="entry name" value="PROTEIN DIPZ"/>
    <property type="match status" value="1"/>
</dbReference>
<dbReference type="Gene3D" id="3.40.30.10">
    <property type="entry name" value="Glutaredoxin"/>
    <property type="match status" value="1"/>
</dbReference>
<dbReference type="SUPFAM" id="SSF52833">
    <property type="entry name" value="Thioredoxin-like"/>
    <property type="match status" value="1"/>
</dbReference>
<evidence type="ECO:0000256" key="1">
    <source>
        <dbReference type="ARBA" id="ARBA00023284"/>
    </source>
</evidence>
<accession>A0A1W2BX22</accession>
<dbReference type="RefSeq" id="WP_084239332.1">
    <property type="nucleotide sequence ID" value="NZ_FWXT01000001.1"/>
</dbReference>
<feature type="chain" id="PRO_5010733544" evidence="2">
    <location>
        <begin position="19"/>
        <end position="168"/>
    </location>
</feature>
<feature type="domain" description="Thioredoxin" evidence="3">
    <location>
        <begin position="31"/>
        <end position="164"/>
    </location>
</feature>
<dbReference type="AlphaFoldDB" id="A0A1W2BX22"/>
<sequence length="168" mass="18943">MKKLFLLIAILGVNMAFAQESNNDKKLWASSILNQQAPELVVEKWISAAPDTKGKFVLIDFWATWCGPCRKYIPTLNSFHEKFGDKLAVIGLSDEPAETVEKFENPKIRYSEAIDTKATLKNSLQVKGIPHVILISPKGVVIWEGFPLLDNHQLTEDVLKALMEKYKS</sequence>
<dbReference type="OrthoDB" id="9794348at2"/>
<keyword evidence="5" id="KW-1185">Reference proteome</keyword>
<dbReference type="EMBL" id="FWXT01000001">
    <property type="protein sequence ID" value="SMC77152.1"/>
    <property type="molecule type" value="Genomic_DNA"/>
</dbReference>
<evidence type="ECO:0000313" key="5">
    <source>
        <dbReference type="Proteomes" id="UP000192756"/>
    </source>
</evidence>
<evidence type="ECO:0000259" key="3">
    <source>
        <dbReference type="PROSITE" id="PS51352"/>
    </source>
</evidence>
<keyword evidence="1" id="KW-0676">Redox-active center</keyword>
<protein>
    <submittedName>
        <fullName evidence="4">Thioredoxin-like</fullName>
    </submittedName>
</protein>
<gene>
    <name evidence="4" type="ORF">SAMN04488524_2690</name>
</gene>
<feature type="signal peptide" evidence="2">
    <location>
        <begin position="1"/>
        <end position="18"/>
    </location>
</feature>
<evidence type="ECO:0000256" key="2">
    <source>
        <dbReference type="SAM" id="SignalP"/>
    </source>
</evidence>
<keyword evidence="2" id="KW-0732">Signal</keyword>
<dbReference type="InterPro" id="IPR000866">
    <property type="entry name" value="AhpC/TSA"/>
</dbReference>
<dbReference type="PROSITE" id="PS00194">
    <property type="entry name" value="THIOREDOXIN_1"/>
    <property type="match status" value="1"/>
</dbReference>
<dbReference type="PROSITE" id="PS51352">
    <property type="entry name" value="THIOREDOXIN_2"/>
    <property type="match status" value="1"/>
</dbReference>
<dbReference type="PANTHER" id="PTHR42852">
    <property type="entry name" value="THIOL:DISULFIDE INTERCHANGE PROTEIN DSBE"/>
    <property type="match status" value="1"/>
</dbReference>
<organism evidence="4 5">
    <name type="scientific">Pedobacter africanus</name>
    <dbReference type="NCBI Taxonomy" id="151894"/>
    <lineage>
        <taxon>Bacteria</taxon>
        <taxon>Pseudomonadati</taxon>
        <taxon>Bacteroidota</taxon>
        <taxon>Sphingobacteriia</taxon>
        <taxon>Sphingobacteriales</taxon>
        <taxon>Sphingobacteriaceae</taxon>
        <taxon>Pedobacter</taxon>
    </lineage>
</organism>
<dbReference type="InterPro" id="IPR017937">
    <property type="entry name" value="Thioredoxin_CS"/>
</dbReference>
<dbReference type="CDD" id="cd02966">
    <property type="entry name" value="TlpA_like_family"/>
    <property type="match status" value="1"/>
</dbReference>
<proteinExistence type="predicted"/>
<dbReference type="Proteomes" id="UP000192756">
    <property type="component" value="Unassembled WGS sequence"/>
</dbReference>
<dbReference type="InterPro" id="IPR050553">
    <property type="entry name" value="Thioredoxin_ResA/DsbE_sf"/>
</dbReference>